<dbReference type="Pfam" id="PF02607">
    <property type="entry name" value="B12-binding_2"/>
    <property type="match status" value="1"/>
</dbReference>
<feature type="binding site" evidence="19">
    <location>
        <position position="274"/>
    </location>
    <ligand>
        <name>Zn(2+)</name>
        <dbReference type="ChEBI" id="CHEBI:29105"/>
    </ligand>
</feature>
<keyword evidence="15" id="KW-0486">Methionine biosynthesis</keyword>
<evidence type="ECO:0000256" key="16">
    <source>
        <dbReference type="ARBA" id="ARBA00023285"/>
    </source>
</evidence>
<accession>A0A844G4U2</accession>
<comment type="similarity">
    <text evidence="5">Belongs to the vitamin-B12 dependent methionine synthase family.</text>
</comment>
<evidence type="ECO:0000256" key="14">
    <source>
        <dbReference type="ARBA" id="ARBA00022833"/>
    </source>
</evidence>
<feature type="binding site" evidence="19">
    <location>
        <position position="273"/>
    </location>
    <ligand>
        <name>Zn(2+)</name>
        <dbReference type="ChEBI" id="CHEBI:29105"/>
    </ligand>
</feature>
<dbReference type="PANTHER" id="PTHR45833">
    <property type="entry name" value="METHIONINE SYNTHASE"/>
    <property type="match status" value="1"/>
</dbReference>
<evidence type="ECO:0000256" key="11">
    <source>
        <dbReference type="ARBA" id="ARBA00022679"/>
    </source>
</evidence>
<evidence type="ECO:0000256" key="1">
    <source>
        <dbReference type="ARBA" id="ARBA00001700"/>
    </source>
</evidence>
<keyword evidence="14 19" id="KW-0862">Zinc</keyword>
<dbReference type="GO" id="GO:0005829">
    <property type="term" value="C:cytosol"/>
    <property type="evidence" value="ECO:0007669"/>
    <property type="project" value="TreeGrafter"/>
</dbReference>
<dbReference type="SUPFAM" id="SSF82282">
    <property type="entry name" value="Homocysteine S-methyltransferase"/>
    <property type="match status" value="1"/>
</dbReference>
<dbReference type="InterPro" id="IPR003726">
    <property type="entry name" value="HCY_dom"/>
</dbReference>
<evidence type="ECO:0000256" key="13">
    <source>
        <dbReference type="ARBA" id="ARBA00022723"/>
    </source>
</evidence>
<evidence type="ECO:0000256" key="18">
    <source>
        <dbReference type="ARBA" id="ARBA00031040"/>
    </source>
</evidence>
<dbReference type="EC" id="2.1.1.13" evidence="6"/>
<dbReference type="InterPro" id="IPR017215">
    <property type="entry name" value="MetH_bac"/>
</dbReference>
<dbReference type="GO" id="GO:0032259">
    <property type="term" value="P:methylation"/>
    <property type="evidence" value="ECO:0007669"/>
    <property type="project" value="UniProtKB-KW"/>
</dbReference>
<dbReference type="Pfam" id="PF00809">
    <property type="entry name" value="Pterin_bind"/>
    <property type="match status" value="1"/>
</dbReference>
<dbReference type="Gene3D" id="3.20.20.330">
    <property type="entry name" value="Homocysteine-binding-like domain"/>
    <property type="match status" value="1"/>
</dbReference>
<keyword evidence="8 19" id="KW-0489">Methyltransferase</keyword>
<dbReference type="SUPFAM" id="SSF52242">
    <property type="entry name" value="Cobalamin (vitamin B12)-binding domain"/>
    <property type="match status" value="1"/>
</dbReference>
<dbReference type="SMART" id="SM01018">
    <property type="entry name" value="B12-binding_2"/>
    <property type="match status" value="1"/>
</dbReference>
<comment type="caution">
    <text evidence="24">The sequence shown here is derived from an EMBL/GenBank/DDBJ whole genome shotgun (WGS) entry which is preliminary data.</text>
</comment>
<dbReference type="GO" id="GO:0050667">
    <property type="term" value="P:homocysteine metabolic process"/>
    <property type="evidence" value="ECO:0007669"/>
    <property type="project" value="TreeGrafter"/>
</dbReference>
<dbReference type="SUPFAM" id="SSF47644">
    <property type="entry name" value="Methionine synthase domain"/>
    <property type="match status" value="1"/>
</dbReference>
<dbReference type="PANTHER" id="PTHR45833:SF1">
    <property type="entry name" value="METHIONINE SYNTHASE"/>
    <property type="match status" value="1"/>
</dbReference>
<dbReference type="Gene3D" id="3.40.50.280">
    <property type="entry name" value="Cobalamin-binding domain"/>
    <property type="match status" value="1"/>
</dbReference>
<keyword evidence="25" id="KW-1185">Reference proteome</keyword>
<dbReference type="PROSITE" id="PS50972">
    <property type="entry name" value="PTERIN_BINDING"/>
    <property type="match status" value="1"/>
</dbReference>
<proteinExistence type="inferred from homology"/>
<feature type="binding site" evidence="19">
    <location>
        <position position="208"/>
    </location>
    <ligand>
        <name>Zn(2+)</name>
        <dbReference type="ChEBI" id="CHEBI:29105"/>
    </ligand>
</feature>
<dbReference type="InterPro" id="IPR050554">
    <property type="entry name" value="Met_Synthase/Corrinoid"/>
</dbReference>
<evidence type="ECO:0000256" key="2">
    <source>
        <dbReference type="ARBA" id="ARBA00001947"/>
    </source>
</evidence>
<evidence type="ECO:0000256" key="8">
    <source>
        <dbReference type="ARBA" id="ARBA00022603"/>
    </source>
</evidence>
<dbReference type="InterPro" id="IPR011005">
    <property type="entry name" value="Dihydropteroate_synth-like_sf"/>
</dbReference>
<evidence type="ECO:0000256" key="12">
    <source>
        <dbReference type="ARBA" id="ARBA00022691"/>
    </source>
</evidence>
<keyword evidence="10" id="KW-0846">Cobalamin</keyword>
<dbReference type="Proteomes" id="UP000435649">
    <property type="component" value="Unassembled WGS sequence"/>
</dbReference>
<evidence type="ECO:0000256" key="6">
    <source>
        <dbReference type="ARBA" id="ARBA00012032"/>
    </source>
</evidence>
<dbReference type="GO" id="GO:0031419">
    <property type="term" value="F:cobalamin binding"/>
    <property type="evidence" value="ECO:0007669"/>
    <property type="project" value="UniProtKB-KW"/>
</dbReference>
<feature type="domain" description="B12-binding" evidence="22">
    <location>
        <begin position="683"/>
        <end position="803"/>
    </location>
</feature>
<dbReference type="GO" id="GO:0008705">
    <property type="term" value="F:methionine synthase activity"/>
    <property type="evidence" value="ECO:0007669"/>
    <property type="project" value="UniProtKB-EC"/>
</dbReference>
<keyword evidence="9" id="KW-0028">Amino-acid biosynthesis</keyword>
<dbReference type="UniPathway" id="UPA00051">
    <property type="reaction ID" value="UER00081"/>
</dbReference>
<organism evidence="24 25">
    <name type="scientific">Victivallis lenta</name>
    <dbReference type="NCBI Taxonomy" id="2606640"/>
    <lineage>
        <taxon>Bacteria</taxon>
        <taxon>Pseudomonadati</taxon>
        <taxon>Lentisphaerota</taxon>
        <taxon>Lentisphaeria</taxon>
        <taxon>Victivallales</taxon>
        <taxon>Victivallaceae</taxon>
        <taxon>Victivallis</taxon>
    </lineage>
</organism>
<comment type="catalytic activity">
    <reaction evidence="1">
        <text>(6S)-5-methyl-5,6,7,8-tetrahydrofolate + L-homocysteine = (6S)-5,6,7,8-tetrahydrofolate + L-methionine</text>
        <dbReference type="Rhea" id="RHEA:11172"/>
        <dbReference type="ChEBI" id="CHEBI:18608"/>
        <dbReference type="ChEBI" id="CHEBI:57453"/>
        <dbReference type="ChEBI" id="CHEBI:57844"/>
        <dbReference type="ChEBI" id="CHEBI:58199"/>
        <dbReference type="EC" id="2.1.1.13"/>
    </reaction>
</comment>
<dbReference type="PROSITE" id="PS51337">
    <property type="entry name" value="B12_BINDING_NTER"/>
    <property type="match status" value="1"/>
</dbReference>
<dbReference type="PROSITE" id="PS50970">
    <property type="entry name" value="HCY"/>
    <property type="match status" value="1"/>
</dbReference>
<dbReference type="EMBL" id="VUNS01000010">
    <property type="protein sequence ID" value="MST97518.1"/>
    <property type="molecule type" value="Genomic_DNA"/>
</dbReference>
<evidence type="ECO:0000256" key="10">
    <source>
        <dbReference type="ARBA" id="ARBA00022628"/>
    </source>
</evidence>
<dbReference type="GO" id="GO:0046872">
    <property type="term" value="F:metal ion binding"/>
    <property type="evidence" value="ECO:0007669"/>
    <property type="project" value="UniProtKB-KW"/>
</dbReference>
<keyword evidence="12" id="KW-0949">S-adenosyl-L-methionine</keyword>
<evidence type="ECO:0000259" key="22">
    <source>
        <dbReference type="PROSITE" id="PS51332"/>
    </source>
</evidence>
<comment type="cofactor">
    <cofactor evidence="3">
        <name>methylcob(III)alamin</name>
        <dbReference type="ChEBI" id="CHEBI:28115"/>
    </cofactor>
</comment>
<gene>
    <name evidence="24" type="ORF">FYJ85_10755</name>
</gene>
<evidence type="ECO:0000256" key="9">
    <source>
        <dbReference type="ARBA" id="ARBA00022605"/>
    </source>
</evidence>
<comment type="function">
    <text evidence="17">Catalyzes the transfer of a methyl group from methyl-cobalamin to homocysteine, yielding enzyme-bound cob(I)alamin and methionine. Subsequently, remethylates the cofactor using methyltetrahydrofolate.</text>
</comment>
<comment type="cofactor">
    <cofactor evidence="2 19">
        <name>Zn(2+)</name>
        <dbReference type="ChEBI" id="CHEBI:29105"/>
    </cofactor>
</comment>
<evidence type="ECO:0000259" key="23">
    <source>
        <dbReference type="PROSITE" id="PS51337"/>
    </source>
</evidence>
<dbReference type="InterPro" id="IPR003759">
    <property type="entry name" value="Cbl-bd_cap"/>
</dbReference>
<evidence type="ECO:0000256" key="3">
    <source>
        <dbReference type="ARBA" id="ARBA00001956"/>
    </source>
</evidence>
<evidence type="ECO:0000259" key="21">
    <source>
        <dbReference type="PROSITE" id="PS50972"/>
    </source>
</evidence>
<evidence type="ECO:0000256" key="19">
    <source>
        <dbReference type="PROSITE-ProRule" id="PRU00333"/>
    </source>
</evidence>
<dbReference type="InterPro" id="IPR000489">
    <property type="entry name" value="Pterin-binding_dom"/>
</dbReference>
<keyword evidence="11 19" id="KW-0808">Transferase</keyword>
<feature type="domain" description="B12-binding N-terminal" evidence="23">
    <location>
        <begin position="588"/>
        <end position="682"/>
    </location>
</feature>
<feature type="domain" description="Hcy-binding" evidence="20">
    <location>
        <begin position="3"/>
        <end position="288"/>
    </location>
</feature>
<evidence type="ECO:0000256" key="17">
    <source>
        <dbReference type="ARBA" id="ARBA00025552"/>
    </source>
</evidence>
<dbReference type="SUPFAM" id="SSF51717">
    <property type="entry name" value="Dihydropteroate synthetase-like"/>
    <property type="match status" value="1"/>
</dbReference>
<evidence type="ECO:0000313" key="25">
    <source>
        <dbReference type="Proteomes" id="UP000435649"/>
    </source>
</evidence>
<dbReference type="InterPro" id="IPR036594">
    <property type="entry name" value="Meth_synthase_dom"/>
</dbReference>
<evidence type="ECO:0000313" key="24">
    <source>
        <dbReference type="EMBL" id="MST97518.1"/>
    </source>
</evidence>
<dbReference type="Gene3D" id="1.10.1240.10">
    <property type="entry name" value="Methionine synthase domain"/>
    <property type="match status" value="1"/>
</dbReference>
<evidence type="ECO:0000256" key="7">
    <source>
        <dbReference type="ARBA" id="ARBA00013998"/>
    </source>
</evidence>
<dbReference type="InterPro" id="IPR036724">
    <property type="entry name" value="Cobalamin-bd_sf"/>
</dbReference>
<dbReference type="PROSITE" id="PS51332">
    <property type="entry name" value="B12_BINDING"/>
    <property type="match status" value="1"/>
</dbReference>
<comment type="pathway">
    <text evidence="4">Amino-acid biosynthesis; L-methionine biosynthesis via de novo pathway; L-methionine from L-homocysteine (MetH route): step 1/1.</text>
</comment>
<dbReference type="AlphaFoldDB" id="A0A844G4U2"/>
<feature type="domain" description="Pterin-binding" evidence="21">
    <location>
        <begin position="319"/>
        <end position="563"/>
    </location>
</feature>
<sequence>MTRSEFKTLAIQRILRLDGATGTELAKRGMPPGVCPEAWILDNPDAIIDVQRCYAAAGSDIVYAPTFGGNPLKLAEFGLADRTEEINRELARLSRRAVPDKFVFADIAPTGQLIEPYGELAFDEAVEIYKRQIRALLESGGIDGFAIETMMDLQEARAALIAVRELSELPALVTLTFEPGGRTLTGVHPVSALVTLQGLGADAFGCNCSTGPEAMAGIIRSVKPYAKIPLAAKPNAGMPHLVDGETRFDLGPEAFAASAAALVGAGASLIGGCCGTTPEHIRLLSEAIGSSRPRPVSAEKRGIVASPGRFRRIAADEPFALIGERINPTGKKALQAELRAGCLDLVRQFAREQSAQGAALLDVNFGLSGIDEAATMRRAVGELVLTTDTPLCIDSTNPEAVEAGLRIYPGRALFNSISLEEERIDTILPIAAKYGAMLVLLPLTEEGIPATAADRLSVLGRIVEHARKYGYTSADFVADALIMTISANPEAAGVSLDFIEKCRREAGINTICGLSNVSFGLPNRAVVNQTFLGMALGRGLTSAIANPAAPGIMDTIAAGDALGCRDRRLERFLERFGNQPAAPAGGGGPAEQDVRPPEERMFDAVLRGRQETALKLLDELIAANADPGAIVNRILIPAITEVGERFERKEYFLPQLMQSAAAMQKAMEKLEPLLRKEGGGSDGPVFVLATVKGDIHDIGKNIVSLLFRNHNFRVIDLGKDVPAETIIDTAVREKAALIGLSALMTTTMPQMKVVIDLARERGLDIPILVGGAAVDEAFAESIGAVYGADAMAAVRNASKLLGL</sequence>
<dbReference type="InterPro" id="IPR006158">
    <property type="entry name" value="Cobalamin-bd"/>
</dbReference>
<dbReference type="Gene3D" id="3.20.20.20">
    <property type="entry name" value="Dihydropteroate synthase-like"/>
    <property type="match status" value="1"/>
</dbReference>
<evidence type="ECO:0000256" key="5">
    <source>
        <dbReference type="ARBA" id="ARBA00010398"/>
    </source>
</evidence>
<evidence type="ECO:0000256" key="4">
    <source>
        <dbReference type="ARBA" id="ARBA00005178"/>
    </source>
</evidence>
<dbReference type="GO" id="GO:0046653">
    <property type="term" value="P:tetrahydrofolate metabolic process"/>
    <property type="evidence" value="ECO:0007669"/>
    <property type="project" value="TreeGrafter"/>
</dbReference>
<evidence type="ECO:0000259" key="20">
    <source>
        <dbReference type="PROSITE" id="PS50970"/>
    </source>
</evidence>
<reference evidence="24 25" key="1">
    <citation type="submission" date="2019-08" db="EMBL/GenBank/DDBJ databases">
        <title>In-depth cultivation of the pig gut microbiome towards novel bacterial diversity and tailored functional studies.</title>
        <authorList>
            <person name="Wylensek D."/>
            <person name="Hitch T.C.A."/>
            <person name="Clavel T."/>
        </authorList>
    </citation>
    <scope>NUCLEOTIDE SEQUENCE [LARGE SCALE GENOMIC DNA]</scope>
    <source>
        <strain evidence="24 25">BBE-744-WT-12</strain>
    </source>
</reference>
<keyword evidence="16" id="KW-0170">Cobalt</keyword>
<protein>
    <recommendedName>
        <fullName evidence="7">Methionine synthase</fullName>
        <ecNumber evidence="6">2.1.1.13</ecNumber>
    </recommendedName>
    <alternativeName>
        <fullName evidence="18">5-methyltetrahydrofolate--homocysteine methyltransferase</fullName>
    </alternativeName>
</protein>
<name>A0A844G4U2_9BACT</name>
<dbReference type="Pfam" id="PF02574">
    <property type="entry name" value="S-methyl_trans"/>
    <property type="match status" value="1"/>
</dbReference>
<dbReference type="PIRSF" id="PIRSF037472">
    <property type="entry name" value="DHPS_mtfrase"/>
    <property type="match status" value="1"/>
</dbReference>
<evidence type="ECO:0000256" key="15">
    <source>
        <dbReference type="ARBA" id="ARBA00023167"/>
    </source>
</evidence>
<dbReference type="InterPro" id="IPR036589">
    <property type="entry name" value="HCY_dom_sf"/>
</dbReference>
<keyword evidence="13 19" id="KW-0479">Metal-binding</keyword>
<dbReference type="Pfam" id="PF02310">
    <property type="entry name" value="B12-binding"/>
    <property type="match status" value="1"/>
</dbReference>
<dbReference type="CDD" id="cd02070">
    <property type="entry name" value="corrinoid_protein_B12-BD"/>
    <property type="match status" value="1"/>
</dbReference>
<dbReference type="RefSeq" id="WP_154418436.1">
    <property type="nucleotide sequence ID" value="NZ_VUNS01000010.1"/>
</dbReference>